<dbReference type="AlphaFoldDB" id="A0A8H3WGC9"/>
<dbReference type="EMBL" id="WOWK01000029">
    <property type="protein sequence ID" value="KAF0326534.1"/>
    <property type="molecule type" value="Genomic_DNA"/>
</dbReference>
<evidence type="ECO:0000313" key="2">
    <source>
        <dbReference type="Proteomes" id="UP000434172"/>
    </source>
</evidence>
<accession>A0A8H3WGC9</accession>
<organism evidence="1 2">
    <name type="scientific">Colletotrichum asianum</name>
    <dbReference type="NCBI Taxonomy" id="702518"/>
    <lineage>
        <taxon>Eukaryota</taxon>
        <taxon>Fungi</taxon>
        <taxon>Dikarya</taxon>
        <taxon>Ascomycota</taxon>
        <taxon>Pezizomycotina</taxon>
        <taxon>Sordariomycetes</taxon>
        <taxon>Hypocreomycetidae</taxon>
        <taxon>Glomerellales</taxon>
        <taxon>Glomerellaceae</taxon>
        <taxon>Colletotrichum</taxon>
        <taxon>Colletotrichum gloeosporioides species complex</taxon>
    </lineage>
</organism>
<keyword evidence="2" id="KW-1185">Reference proteome</keyword>
<proteinExistence type="predicted"/>
<comment type="caution">
    <text evidence="1">The sequence shown here is derived from an EMBL/GenBank/DDBJ whole genome shotgun (WGS) entry which is preliminary data.</text>
</comment>
<name>A0A8H3WGC9_9PEZI</name>
<gene>
    <name evidence="1" type="ORF">GQ607_006152</name>
</gene>
<protein>
    <submittedName>
        <fullName evidence="1">Uncharacterized protein</fullName>
    </submittedName>
</protein>
<evidence type="ECO:0000313" key="1">
    <source>
        <dbReference type="EMBL" id="KAF0326534.1"/>
    </source>
</evidence>
<dbReference type="Proteomes" id="UP000434172">
    <property type="component" value="Unassembled WGS sequence"/>
</dbReference>
<reference evidence="1 2" key="1">
    <citation type="submission" date="2019-12" db="EMBL/GenBank/DDBJ databases">
        <title>A genome sequence resource for the geographically widespread anthracnose pathogen Colletotrichum asianum.</title>
        <authorList>
            <person name="Meng Y."/>
        </authorList>
    </citation>
    <scope>NUCLEOTIDE SEQUENCE [LARGE SCALE GENOMIC DNA]</scope>
    <source>
        <strain evidence="1 2">ICMP 18580</strain>
    </source>
</reference>
<sequence>MEQTWKTQRPLLMLFLSPYLQRLPSRCTEPLFFSPSPRTLPRIFRPSTNRSPCLASPYFSALLGRAHLSETVTRLCNLISIPPIPPIPPPPAGLALIRPHLQ</sequence>